<feature type="region of interest" description="Disordered" evidence="1">
    <location>
        <begin position="162"/>
        <end position="186"/>
    </location>
</feature>
<evidence type="ECO:0000256" key="1">
    <source>
        <dbReference type="SAM" id="MobiDB-lite"/>
    </source>
</evidence>
<dbReference type="Proteomes" id="UP000078476">
    <property type="component" value="Unassembled WGS sequence"/>
</dbReference>
<reference evidence="2 3" key="1">
    <citation type="submission" date="2016-03" db="EMBL/GenBank/DDBJ databases">
        <authorList>
            <person name="Ploux O."/>
        </authorList>
    </citation>
    <scope>NUCLEOTIDE SEQUENCE [LARGE SCALE GENOMIC DNA]</scope>
    <source>
        <strain evidence="2 3">R-45370</strain>
    </source>
</reference>
<protein>
    <submittedName>
        <fullName evidence="2">MxaK protein</fullName>
    </submittedName>
</protein>
<name>A0A177NPR7_9GAMM</name>
<proteinExistence type="predicted"/>
<accession>A0A177NPR7</accession>
<dbReference type="STRING" id="980561.A1359_03450"/>
<dbReference type="RefSeq" id="WP_066978271.1">
    <property type="nucleotide sequence ID" value="NZ_LUUI01000055.1"/>
</dbReference>
<comment type="caution">
    <text evidence="2">The sequence shown here is derived from an EMBL/GenBank/DDBJ whole genome shotgun (WGS) entry which is preliminary data.</text>
</comment>
<dbReference type="SUPFAM" id="SSF48452">
    <property type="entry name" value="TPR-like"/>
    <property type="match status" value="1"/>
</dbReference>
<keyword evidence="3" id="KW-1185">Reference proteome</keyword>
<gene>
    <name evidence="2" type="ORF">A1359_03450</name>
</gene>
<dbReference type="AlphaFoldDB" id="A0A177NPR7"/>
<dbReference type="InterPro" id="IPR011990">
    <property type="entry name" value="TPR-like_helical_dom_sf"/>
</dbReference>
<dbReference type="OrthoDB" id="5567017at2"/>
<dbReference type="Gene3D" id="1.25.40.10">
    <property type="entry name" value="Tetratricopeptide repeat domain"/>
    <property type="match status" value="1"/>
</dbReference>
<sequence length="186" mass="21368">MRAVRHKLIWAVLLASVLTATTQLWRVYAIHRENLWLSQLQQGHEISIEKVMAAAPEIRLARAVYLHNKQRFSEALDTLSLIVEQGDREFQAKSRYNLGNIYLSQALAELEAERINQAMPLLMLAKQAFRQALRLDSGFWDAKYNLELAMRLLPEFDRISQSQPDDDAVKPSQLWTTVPGFPRGLP</sequence>
<evidence type="ECO:0000313" key="2">
    <source>
        <dbReference type="EMBL" id="OAI20078.1"/>
    </source>
</evidence>
<organism evidence="2 3">
    <name type="scientific">Methylomonas lenta</name>
    <dbReference type="NCBI Taxonomy" id="980561"/>
    <lineage>
        <taxon>Bacteria</taxon>
        <taxon>Pseudomonadati</taxon>
        <taxon>Pseudomonadota</taxon>
        <taxon>Gammaproteobacteria</taxon>
        <taxon>Methylococcales</taxon>
        <taxon>Methylococcaceae</taxon>
        <taxon>Methylomonas</taxon>
    </lineage>
</organism>
<dbReference type="EMBL" id="LUUI01000055">
    <property type="protein sequence ID" value="OAI20078.1"/>
    <property type="molecule type" value="Genomic_DNA"/>
</dbReference>
<evidence type="ECO:0000313" key="3">
    <source>
        <dbReference type="Proteomes" id="UP000078476"/>
    </source>
</evidence>